<proteinExistence type="predicted"/>
<dbReference type="RefSeq" id="WP_160128887.1">
    <property type="nucleotide sequence ID" value="NZ_CP019288.1"/>
</dbReference>
<gene>
    <name evidence="2" type="ORF">IMCC3317_15200</name>
</gene>
<evidence type="ECO:0000256" key="1">
    <source>
        <dbReference type="SAM" id="Phobius"/>
    </source>
</evidence>
<sequence length="178" mass="20139">METGIVVIVTILIVICTLPFILISGSTKKREKELKKGLETSISDNNGTLTEYVINNNFALGLDSNAQQIYYYKKTPKAEYIQIVNLTYISACEVKKVAKRIGKVKSKYELIQSIALEFTFTKNNAIEEFEFYDYNDTTQLNGELALADTWKKKVIDLLTKDAISLEDSKTQKTALKFA</sequence>
<keyword evidence="1" id="KW-0812">Transmembrane</keyword>
<reference evidence="2 3" key="1">
    <citation type="journal article" date="2013" name="Int. J. Syst. Evol. Microbiol.">
        <title>Kordia antarctica sp. nov., isolated from Antarctic seawater.</title>
        <authorList>
            <person name="Baek K."/>
            <person name="Choi A."/>
            <person name="Kang I."/>
            <person name="Lee K."/>
            <person name="Cho J.C."/>
        </authorList>
    </citation>
    <scope>NUCLEOTIDE SEQUENCE [LARGE SCALE GENOMIC DNA]</scope>
    <source>
        <strain evidence="2 3">IMCC3317</strain>
    </source>
</reference>
<dbReference type="AlphaFoldDB" id="A0A7L4ZI48"/>
<evidence type="ECO:0000313" key="3">
    <source>
        <dbReference type="Proteomes" id="UP000464657"/>
    </source>
</evidence>
<feature type="transmembrane region" description="Helical" evidence="1">
    <location>
        <begin position="6"/>
        <end position="26"/>
    </location>
</feature>
<organism evidence="2 3">
    <name type="scientific">Kordia antarctica</name>
    <dbReference type="NCBI Taxonomy" id="1218801"/>
    <lineage>
        <taxon>Bacteria</taxon>
        <taxon>Pseudomonadati</taxon>
        <taxon>Bacteroidota</taxon>
        <taxon>Flavobacteriia</taxon>
        <taxon>Flavobacteriales</taxon>
        <taxon>Flavobacteriaceae</taxon>
        <taxon>Kordia</taxon>
    </lineage>
</organism>
<keyword evidence="1" id="KW-1133">Transmembrane helix</keyword>
<dbReference type="Proteomes" id="UP000464657">
    <property type="component" value="Chromosome"/>
</dbReference>
<dbReference type="KEGG" id="kan:IMCC3317_15200"/>
<keyword evidence="3" id="KW-1185">Reference proteome</keyword>
<dbReference type="OrthoDB" id="1524706at2"/>
<accession>A0A7L4ZI48</accession>
<protein>
    <submittedName>
        <fullName evidence="2">Uncharacterized protein</fullName>
    </submittedName>
</protein>
<dbReference type="EMBL" id="CP019288">
    <property type="protein sequence ID" value="QHI36161.1"/>
    <property type="molecule type" value="Genomic_DNA"/>
</dbReference>
<keyword evidence="1" id="KW-0472">Membrane</keyword>
<name>A0A7L4ZI48_9FLAO</name>
<evidence type="ECO:0000313" key="2">
    <source>
        <dbReference type="EMBL" id="QHI36161.1"/>
    </source>
</evidence>